<proteinExistence type="predicted"/>
<dbReference type="KEGG" id="psuu:Psuf_010500"/>
<dbReference type="EMBL" id="AP022871">
    <property type="protein sequence ID" value="BCB83737.1"/>
    <property type="molecule type" value="Genomic_DNA"/>
</dbReference>
<evidence type="ECO:0008006" key="3">
    <source>
        <dbReference type="Google" id="ProtNLM"/>
    </source>
</evidence>
<accession>A0A6F8YCF1</accession>
<reference evidence="1 2" key="1">
    <citation type="submission" date="2020-03" db="EMBL/GenBank/DDBJ databases">
        <title>Whole genome shotgun sequence of Phytohabitans suffuscus NBRC 105367.</title>
        <authorList>
            <person name="Komaki H."/>
            <person name="Tamura T."/>
        </authorList>
    </citation>
    <scope>NUCLEOTIDE SEQUENCE [LARGE SCALE GENOMIC DNA]</scope>
    <source>
        <strain evidence="1 2">NBRC 105367</strain>
    </source>
</reference>
<dbReference type="RefSeq" id="WP_173154377.1">
    <property type="nucleotide sequence ID" value="NZ_AP022871.1"/>
</dbReference>
<dbReference type="AlphaFoldDB" id="A0A6F8YCF1"/>
<gene>
    <name evidence="1" type="ORF">Psuf_010500</name>
</gene>
<keyword evidence="2" id="KW-1185">Reference proteome</keyword>
<name>A0A6F8YCF1_9ACTN</name>
<protein>
    <recommendedName>
        <fullName evidence="3">HTH araC/xylS-type domain-containing protein</fullName>
    </recommendedName>
</protein>
<sequence>MDWRHDDGLSDVEHDELSKVEPHLLAVAIRAVGWADPDYAGRLFRRSIGFTARQYRTLGKRAPAEDRAGGFPR</sequence>
<evidence type="ECO:0000313" key="2">
    <source>
        <dbReference type="Proteomes" id="UP000503011"/>
    </source>
</evidence>
<dbReference type="Proteomes" id="UP000503011">
    <property type="component" value="Chromosome"/>
</dbReference>
<evidence type="ECO:0000313" key="1">
    <source>
        <dbReference type="EMBL" id="BCB83737.1"/>
    </source>
</evidence>
<organism evidence="1 2">
    <name type="scientific">Phytohabitans suffuscus</name>
    <dbReference type="NCBI Taxonomy" id="624315"/>
    <lineage>
        <taxon>Bacteria</taxon>
        <taxon>Bacillati</taxon>
        <taxon>Actinomycetota</taxon>
        <taxon>Actinomycetes</taxon>
        <taxon>Micromonosporales</taxon>
        <taxon>Micromonosporaceae</taxon>
    </lineage>
</organism>
<reference evidence="1 2" key="2">
    <citation type="submission" date="2020-03" db="EMBL/GenBank/DDBJ databases">
        <authorList>
            <person name="Ichikawa N."/>
            <person name="Kimura A."/>
            <person name="Kitahashi Y."/>
            <person name="Uohara A."/>
        </authorList>
    </citation>
    <scope>NUCLEOTIDE SEQUENCE [LARGE SCALE GENOMIC DNA]</scope>
    <source>
        <strain evidence="1 2">NBRC 105367</strain>
    </source>
</reference>